<dbReference type="SUPFAM" id="SSF53474">
    <property type="entry name" value="alpha/beta-Hydrolases"/>
    <property type="match status" value="1"/>
</dbReference>
<dbReference type="Gene3D" id="3.40.50.1820">
    <property type="entry name" value="alpha/beta hydrolase"/>
    <property type="match status" value="1"/>
</dbReference>
<dbReference type="Proteomes" id="UP000664132">
    <property type="component" value="Unassembled WGS sequence"/>
</dbReference>
<keyword evidence="6" id="KW-1185">Reference proteome</keyword>
<reference evidence="5" key="1">
    <citation type="submission" date="2021-02" db="EMBL/GenBank/DDBJ databases">
        <title>Genome sequence Cadophora malorum strain M34.</title>
        <authorList>
            <person name="Stefanovic E."/>
            <person name="Vu D."/>
            <person name="Scully C."/>
            <person name="Dijksterhuis J."/>
            <person name="Roader J."/>
            <person name="Houbraken J."/>
        </authorList>
    </citation>
    <scope>NUCLEOTIDE SEQUENCE</scope>
    <source>
        <strain evidence="5">M34</strain>
    </source>
</reference>
<evidence type="ECO:0000259" key="4">
    <source>
        <dbReference type="Pfam" id="PF01764"/>
    </source>
</evidence>
<protein>
    <recommendedName>
        <fullName evidence="4">Fungal lipase-type domain-containing protein</fullName>
    </recommendedName>
</protein>
<evidence type="ECO:0000256" key="3">
    <source>
        <dbReference type="SAM" id="SignalP"/>
    </source>
</evidence>
<dbReference type="InterPro" id="IPR002921">
    <property type="entry name" value="Fungal_lipase-type"/>
</dbReference>
<dbReference type="InterPro" id="IPR029058">
    <property type="entry name" value="AB_hydrolase_fold"/>
</dbReference>
<comment type="caution">
    <text evidence="5">The sequence shown here is derived from an EMBL/GenBank/DDBJ whole genome shotgun (WGS) entry which is preliminary data.</text>
</comment>
<dbReference type="CDD" id="cd00519">
    <property type="entry name" value="Lipase_3"/>
    <property type="match status" value="1"/>
</dbReference>
<keyword evidence="2" id="KW-0378">Hydrolase</keyword>
<organism evidence="5 6">
    <name type="scientific">Cadophora malorum</name>
    <dbReference type="NCBI Taxonomy" id="108018"/>
    <lineage>
        <taxon>Eukaryota</taxon>
        <taxon>Fungi</taxon>
        <taxon>Dikarya</taxon>
        <taxon>Ascomycota</taxon>
        <taxon>Pezizomycotina</taxon>
        <taxon>Leotiomycetes</taxon>
        <taxon>Helotiales</taxon>
        <taxon>Ploettnerulaceae</taxon>
        <taxon>Cadophora</taxon>
    </lineage>
</organism>
<gene>
    <name evidence="5" type="ORF">IFR04_006767</name>
</gene>
<dbReference type="AlphaFoldDB" id="A0A8H7TJL5"/>
<proteinExistence type="predicted"/>
<keyword evidence="1 3" id="KW-0732">Signal</keyword>
<dbReference type="GO" id="GO:0006629">
    <property type="term" value="P:lipid metabolic process"/>
    <property type="evidence" value="ECO:0007669"/>
    <property type="project" value="InterPro"/>
</dbReference>
<dbReference type="EMBL" id="JAFJYH010000091">
    <property type="protein sequence ID" value="KAG4420108.1"/>
    <property type="molecule type" value="Genomic_DNA"/>
</dbReference>
<accession>A0A8H7TJL5</accession>
<dbReference type="Pfam" id="PF01764">
    <property type="entry name" value="Lipase_3"/>
    <property type="match status" value="1"/>
</dbReference>
<feature type="signal peptide" evidence="3">
    <location>
        <begin position="1"/>
        <end position="24"/>
    </location>
</feature>
<evidence type="ECO:0000256" key="2">
    <source>
        <dbReference type="ARBA" id="ARBA00022801"/>
    </source>
</evidence>
<dbReference type="PANTHER" id="PTHR46640:SF1">
    <property type="entry name" value="FUNGAL LIPASE-LIKE DOMAIN-CONTAINING PROTEIN-RELATED"/>
    <property type="match status" value="1"/>
</dbReference>
<evidence type="ECO:0000256" key="1">
    <source>
        <dbReference type="ARBA" id="ARBA00022729"/>
    </source>
</evidence>
<feature type="chain" id="PRO_5034203590" description="Fungal lipase-type domain-containing protein" evidence="3">
    <location>
        <begin position="25"/>
        <end position="298"/>
    </location>
</feature>
<dbReference type="PANTHER" id="PTHR46640">
    <property type="entry name" value="TRIACYLGLYCEROL LIPASE, PUTATIVE (AFU_ORTHOLOGUE AFUA_6G06510)-RELATED"/>
    <property type="match status" value="1"/>
</dbReference>
<dbReference type="InterPro" id="IPR051299">
    <property type="entry name" value="AB_hydrolase_lip/est"/>
</dbReference>
<sequence length="298" mass="31724">MLSQYSTWSFSALFLLLLNKTVLAATTPITDELFAKFVRYSEFSAAAYADNCPNPPSGATVAQFFDIDSTDTQAYLFRDDAAQELIVSFRGTSTIHDFVVDFDQALVPFEAVGIEGCGSCMVHGGYLDAWNSASSQILSSITTEMDAHSSYALTITGHSLGASLASLASASMASSSLGLNITTYTFGQPRTGNPAYADYIDSLLPEGKMFRVTHSNDGVPQTITTQDGYRHHRTEYWENDPASAANTVKCEGQEPADCNNSVRGTGLGANATGINAAHLVYSGVSVGNPLDPGRTACN</sequence>
<dbReference type="GO" id="GO:0016787">
    <property type="term" value="F:hydrolase activity"/>
    <property type="evidence" value="ECO:0007669"/>
    <property type="project" value="UniProtKB-KW"/>
</dbReference>
<dbReference type="OrthoDB" id="426718at2759"/>
<name>A0A8H7TJL5_9HELO</name>
<evidence type="ECO:0000313" key="5">
    <source>
        <dbReference type="EMBL" id="KAG4420108.1"/>
    </source>
</evidence>
<evidence type="ECO:0000313" key="6">
    <source>
        <dbReference type="Proteomes" id="UP000664132"/>
    </source>
</evidence>
<feature type="domain" description="Fungal lipase-type" evidence="4">
    <location>
        <begin position="86"/>
        <end position="224"/>
    </location>
</feature>